<evidence type="ECO:0000256" key="2">
    <source>
        <dbReference type="SAM" id="Phobius"/>
    </source>
</evidence>
<proteinExistence type="predicted"/>
<reference evidence="3 4" key="1">
    <citation type="journal article" date="2019" name="Science">
        <title>Social genes are selection hotspots in kin groups of a soil microbe.</title>
        <authorList>
            <person name="Wielgoss S."/>
            <person name="Wolfensberger R."/>
            <person name="Sun L."/>
            <person name="Fiegna F."/>
            <person name="Velicer G.J."/>
        </authorList>
    </citation>
    <scope>NUCLEOTIDE SEQUENCE [LARGE SCALE GENOMIC DNA]</scope>
    <source>
        <strain evidence="3 4">MC3.5.9c15</strain>
    </source>
</reference>
<feature type="region of interest" description="Disordered" evidence="1">
    <location>
        <begin position="1"/>
        <end position="32"/>
    </location>
</feature>
<protein>
    <submittedName>
        <fullName evidence="3">Uncharacterized protein</fullName>
    </submittedName>
</protein>
<evidence type="ECO:0000256" key="1">
    <source>
        <dbReference type="SAM" id="MobiDB-lite"/>
    </source>
</evidence>
<feature type="transmembrane region" description="Helical" evidence="2">
    <location>
        <begin position="171"/>
        <end position="191"/>
    </location>
</feature>
<dbReference type="AlphaFoldDB" id="A0AAE6KPZ0"/>
<dbReference type="EMBL" id="CP017174">
    <property type="protein sequence ID" value="QDE65557.1"/>
    <property type="molecule type" value="Genomic_DNA"/>
</dbReference>
<accession>A0AAE6KPZ0</accession>
<evidence type="ECO:0000313" key="4">
    <source>
        <dbReference type="Proteomes" id="UP000320179"/>
    </source>
</evidence>
<keyword evidence="2" id="KW-1133">Transmembrane helix</keyword>
<dbReference type="Proteomes" id="UP000320179">
    <property type="component" value="Chromosome"/>
</dbReference>
<keyword evidence="2" id="KW-0472">Membrane</keyword>
<gene>
    <name evidence="3" type="ORF">BHS09_00215</name>
</gene>
<evidence type="ECO:0000313" key="3">
    <source>
        <dbReference type="EMBL" id="QDE65557.1"/>
    </source>
</evidence>
<name>A0AAE6KPZ0_MYXXA</name>
<keyword evidence="2" id="KW-0812">Transmembrane</keyword>
<organism evidence="3 4">
    <name type="scientific">Myxococcus xanthus</name>
    <dbReference type="NCBI Taxonomy" id="34"/>
    <lineage>
        <taxon>Bacteria</taxon>
        <taxon>Pseudomonadati</taxon>
        <taxon>Myxococcota</taxon>
        <taxon>Myxococcia</taxon>
        <taxon>Myxococcales</taxon>
        <taxon>Cystobacterineae</taxon>
        <taxon>Myxococcaceae</taxon>
        <taxon>Myxococcus</taxon>
    </lineage>
</organism>
<sequence length="206" mass="22776">MHARNRCPPGPPGSMRRGVSEPQSSYSDDEPRRSRTTAIAAAACVLLALPFLVLGPYLLSAKARVELRCQPGGVCLLFHSSWLTRDEVASFAMKDVQGVKVDRTRAARRNRVPIFRPTLVTAHGEYPLFFQWVTEEEEATRVEAQLEQAFANPGGKTVEFVRDDRNASLRVGGAFSGVGVLLLVFAAWLGLRTRTHLRTERTSRAA</sequence>
<feature type="transmembrane region" description="Helical" evidence="2">
    <location>
        <begin position="38"/>
        <end position="59"/>
    </location>
</feature>